<dbReference type="Gene3D" id="3.40.50.150">
    <property type="entry name" value="Vaccinia Virus protein VP39"/>
    <property type="match status" value="1"/>
</dbReference>
<organism evidence="7 8">
    <name type="scientific">Candidatus Kaiserbacteria bacterium GW2011_GWA2_52_12</name>
    <dbReference type="NCBI Taxonomy" id="1618671"/>
    <lineage>
        <taxon>Bacteria</taxon>
        <taxon>Candidatus Kaiseribacteriota</taxon>
    </lineage>
</organism>
<evidence type="ECO:0000256" key="2">
    <source>
        <dbReference type="ARBA" id="ARBA00022603"/>
    </source>
</evidence>
<dbReference type="InterPro" id="IPR057206">
    <property type="entry name" value="DUF7884"/>
</dbReference>
<dbReference type="PANTHER" id="PTHR43667">
    <property type="entry name" value="CYCLOPROPANE-FATTY-ACYL-PHOSPHOLIPID SYNTHASE"/>
    <property type="match status" value="1"/>
</dbReference>
<reference evidence="7 8" key="1">
    <citation type="journal article" date="2015" name="Nature">
        <title>rRNA introns, odd ribosomes, and small enigmatic genomes across a large radiation of phyla.</title>
        <authorList>
            <person name="Brown C.T."/>
            <person name="Hug L.A."/>
            <person name="Thomas B.C."/>
            <person name="Sharon I."/>
            <person name="Castelle C.J."/>
            <person name="Singh A."/>
            <person name="Wilkins M.J."/>
            <person name="Williams K.H."/>
            <person name="Banfield J.F."/>
        </authorList>
    </citation>
    <scope>NUCLEOTIDE SEQUENCE [LARGE SCALE GENOMIC DNA]</scope>
</reference>
<keyword evidence="4" id="KW-0949">S-adenosyl-L-methionine</keyword>
<comment type="caution">
    <text evidence="7">The sequence shown here is derived from an EMBL/GenBank/DDBJ whole genome shotgun (WGS) entry which is preliminary data.</text>
</comment>
<comment type="similarity">
    <text evidence="1">Belongs to the CFA/CMAS family.</text>
</comment>
<dbReference type="GO" id="GO:0008168">
    <property type="term" value="F:methyltransferase activity"/>
    <property type="evidence" value="ECO:0007669"/>
    <property type="project" value="UniProtKB-KW"/>
</dbReference>
<evidence type="ECO:0000256" key="3">
    <source>
        <dbReference type="ARBA" id="ARBA00022679"/>
    </source>
</evidence>
<evidence type="ECO:0000313" key="8">
    <source>
        <dbReference type="Proteomes" id="UP000034273"/>
    </source>
</evidence>
<sequence>MVRYFIRKAFAAYVSTRSKFPIKVIFSDGSEYQNNEDAPEITIIFKKRRAEWRAFIFHYVGFMESYRECDIDIEGKDALRKLIQMSYELPSNTKLILSTNPINWLRQQMLEWRQNNTDPRQTRINLERHYNMPAEFFHLMTGELYGYTEGYYETGFETQDEAQFKKYDYICRKLCLRAGQKVIEVGSAWGTMSMLMAKKYGAQVVNFGIISEQNRVMRERLRERGLEGNIEIQDRDARELIQDREQYDRYVSLGVYEHAGKDCQREWIESIAACLKPGGIGVMSMTTQMKPQLIDYLVGKYIWHGCYLPYLSEVLHLLADHDLNIVDLENVRFQYADTMEVMLSKLIEHWPQVQAIDPILFDERFKRIWMLYYLASIATLRAEGRNLQAVHLVFVKGRADVYPRTRNFLYEKPYDLNEIADYAVPLKGTLSRILSPITVEEAGRVAS</sequence>
<keyword evidence="2 7" id="KW-0489">Methyltransferase</keyword>
<dbReference type="PANTHER" id="PTHR43667:SF2">
    <property type="entry name" value="FATTY ACID C-METHYL TRANSFERASE"/>
    <property type="match status" value="1"/>
</dbReference>
<feature type="domain" description="DUF7884" evidence="6">
    <location>
        <begin position="14"/>
        <end position="89"/>
    </location>
</feature>
<keyword evidence="5" id="KW-0443">Lipid metabolism</keyword>
<dbReference type="CDD" id="cd02440">
    <property type="entry name" value="AdoMet_MTases"/>
    <property type="match status" value="1"/>
</dbReference>
<dbReference type="SUPFAM" id="SSF53335">
    <property type="entry name" value="S-adenosyl-L-methionine-dependent methyltransferases"/>
    <property type="match status" value="1"/>
</dbReference>
<dbReference type="AlphaFoldDB" id="A0A0G1X034"/>
<dbReference type="EMBL" id="LCQW01000009">
    <property type="protein sequence ID" value="KKW24205.1"/>
    <property type="molecule type" value="Genomic_DNA"/>
</dbReference>
<accession>A0A0G1X034</accession>
<protein>
    <submittedName>
        <fullName evidence="7">Methyltransferase, cyclopropane fatty acid synthase</fullName>
    </submittedName>
</protein>
<dbReference type="InterPro" id="IPR029063">
    <property type="entry name" value="SAM-dependent_MTases_sf"/>
</dbReference>
<evidence type="ECO:0000256" key="1">
    <source>
        <dbReference type="ARBA" id="ARBA00010815"/>
    </source>
</evidence>
<dbReference type="InterPro" id="IPR050723">
    <property type="entry name" value="CFA/CMAS"/>
</dbReference>
<evidence type="ECO:0000256" key="5">
    <source>
        <dbReference type="ARBA" id="ARBA00023098"/>
    </source>
</evidence>
<dbReference type="Pfam" id="PF02353">
    <property type="entry name" value="CMAS"/>
    <property type="match status" value="1"/>
</dbReference>
<evidence type="ECO:0000256" key="4">
    <source>
        <dbReference type="ARBA" id="ARBA00022691"/>
    </source>
</evidence>
<dbReference type="GO" id="GO:0008610">
    <property type="term" value="P:lipid biosynthetic process"/>
    <property type="evidence" value="ECO:0007669"/>
    <property type="project" value="InterPro"/>
</dbReference>
<evidence type="ECO:0000313" key="7">
    <source>
        <dbReference type="EMBL" id="KKW24205.1"/>
    </source>
</evidence>
<dbReference type="InterPro" id="IPR003333">
    <property type="entry name" value="CMAS"/>
</dbReference>
<dbReference type="STRING" id="1618671.UY67_C0009G0011"/>
<dbReference type="GO" id="GO:0032259">
    <property type="term" value="P:methylation"/>
    <property type="evidence" value="ECO:0007669"/>
    <property type="project" value="UniProtKB-KW"/>
</dbReference>
<evidence type="ECO:0000259" key="6">
    <source>
        <dbReference type="Pfam" id="PF25371"/>
    </source>
</evidence>
<name>A0A0G1X034_9BACT</name>
<proteinExistence type="inferred from homology"/>
<keyword evidence="3 7" id="KW-0808">Transferase</keyword>
<dbReference type="PIRSF" id="PIRSF003085">
    <property type="entry name" value="CMAS"/>
    <property type="match status" value="1"/>
</dbReference>
<gene>
    <name evidence="7" type="ORF">UY67_C0009G0011</name>
</gene>
<dbReference type="Proteomes" id="UP000034273">
    <property type="component" value="Unassembled WGS sequence"/>
</dbReference>
<dbReference type="Pfam" id="PF25371">
    <property type="entry name" value="DUF7884"/>
    <property type="match status" value="1"/>
</dbReference>